<sequence>MHLIIITTMIVYIIITNMQKKWSFASSIPLYEKFTPIHSFQSFYLNDLYYLDHN</sequence>
<protein>
    <submittedName>
        <fullName evidence="1">Uncharacterized protein</fullName>
    </submittedName>
</protein>
<name>A0A0A8ZG10_ARUDO</name>
<dbReference type="AlphaFoldDB" id="A0A0A8ZG10"/>
<proteinExistence type="predicted"/>
<reference evidence="1" key="1">
    <citation type="submission" date="2014-09" db="EMBL/GenBank/DDBJ databases">
        <authorList>
            <person name="Magalhaes I.L.F."/>
            <person name="Oliveira U."/>
            <person name="Santos F.R."/>
            <person name="Vidigal T.H.D.A."/>
            <person name="Brescovit A.D."/>
            <person name="Santos A.J."/>
        </authorList>
    </citation>
    <scope>NUCLEOTIDE SEQUENCE</scope>
    <source>
        <tissue evidence="1">Shoot tissue taken approximately 20 cm above the soil surface</tissue>
    </source>
</reference>
<dbReference type="EMBL" id="GBRH01262245">
    <property type="protein sequence ID" value="JAD35650.1"/>
    <property type="molecule type" value="Transcribed_RNA"/>
</dbReference>
<accession>A0A0A8ZG10</accession>
<evidence type="ECO:0000313" key="1">
    <source>
        <dbReference type="EMBL" id="JAD35650.1"/>
    </source>
</evidence>
<organism evidence="1">
    <name type="scientific">Arundo donax</name>
    <name type="common">Giant reed</name>
    <name type="synonym">Donax arundinaceus</name>
    <dbReference type="NCBI Taxonomy" id="35708"/>
    <lineage>
        <taxon>Eukaryota</taxon>
        <taxon>Viridiplantae</taxon>
        <taxon>Streptophyta</taxon>
        <taxon>Embryophyta</taxon>
        <taxon>Tracheophyta</taxon>
        <taxon>Spermatophyta</taxon>
        <taxon>Magnoliopsida</taxon>
        <taxon>Liliopsida</taxon>
        <taxon>Poales</taxon>
        <taxon>Poaceae</taxon>
        <taxon>PACMAD clade</taxon>
        <taxon>Arundinoideae</taxon>
        <taxon>Arundineae</taxon>
        <taxon>Arundo</taxon>
    </lineage>
</organism>
<reference evidence="1" key="2">
    <citation type="journal article" date="2015" name="Data Brief">
        <title>Shoot transcriptome of the giant reed, Arundo donax.</title>
        <authorList>
            <person name="Barrero R.A."/>
            <person name="Guerrero F.D."/>
            <person name="Moolhuijzen P."/>
            <person name="Goolsby J.A."/>
            <person name="Tidwell J."/>
            <person name="Bellgard S.E."/>
            <person name="Bellgard M.I."/>
        </authorList>
    </citation>
    <scope>NUCLEOTIDE SEQUENCE</scope>
    <source>
        <tissue evidence="1">Shoot tissue taken approximately 20 cm above the soil surface</tissue>
    </source>
</reference>